<dbReference type="PANTHER" id="PTHR43065:SF10">
    <property type="entry name" value="PEROXIDE STRESS-ACTIVATED HISTIDINE KINASE MAK3"/>
    <property type="match status" value="1"/>
</dbReference>
<feature type="region of interest" description="Disordered" evidence="10">
    <location>
        <begin position="362"/>
        <end position="410"/>
    </location>
</feature>
<dbReference type="SMART" id="SM00091">
    <property type="entry name" value="PAS"/>
    <property type="match status" value="1"/>
</dbReference>
<feature type="compositionally biased region" description="Basic and acidic residues" evidence="10">
    <location>
        <begin position="382"/>
        <end position="395"/>
    </location>
</feature>
<dbReference type="InterPro" id="IPR003594">
    <property type="entry name" value="HATPase_dom"/>
</dbReference>
<reference evidence="13 14" key="1">
    <citation type="submission" date="2016-10" db="EMBL/GenBank/DDBJ databases">
        <authorList>
            <person name="de Groot N.N."/>
        </authorList>
    </citation>
    <scope>NUCLEOTIDE SEQUENCE [LARGE SCALE GENOMIC DNA]</scope>
    <source>
        <strain evidence="13 14">DSM 43067</strain>
    </source>
</reference>
<dbReference type="Gene3D" id="3.30.565.10">
    <property type="entry name" value="Histidine kinase-like ATPase, C-terminal domain"/>
    <property type="match status" value="1"/>
</dbReference>
<evidence type="ECO:0000256" key="4">
    <source>
        <dbReference type="ARBA" id="ARBA00022553"/>
    </source>
</evidence>
<dbReference type="GO" id="GO:0000155">
    <property type="term" value="F:phosphorelay sensor kinase activity"/>
    <property type="evidence" value="ECO:0007669"/>
    <property type="project" value="InterPro"/>
</dbReference>
<evidence type="ECO:0000256" key="6">
    <source>
        <dbReference type="ARBA" id="ARBA00022741"/>
    </source>
</evidence>
<keyword evidence="6" id="KW-0547">Nucleotide-binding</keyword>
<proteinExistence type="predicted"/>
<dbReference type="CDD" id="cd00075">
    <property type="entry name" value="HATPase"/>
    <property type="match status" value="1"/>
</dbReference>
<dbReference type="PROSITE" id="PS50112">
    <property type="entry name" value="PAS"/>
    <property type="match status" value="1"/>
</dbReference>
<keyword evidence="9" id="KW-0902">Two-component regulatory system</keyword>
<dbReference type="InterPro" id="IPR013767">
    <property type="entry name" value="PAS_fold"/>
</dbReference>
<dbReference type="InterPro" id="IPR005467">
    <property type="entry name" value="His_kinase_dom"/>
</dbReference>
<evidence type="ECO:0000256" key="1">
    <source>
        <dbReference type="ARBA" id="ARBA00000085"/>
    </source>
</evidence>
<dbReference type="Pfam" id="PF00512">
    <property type="entry name" value="HisKA"/>
    <property type="match status" value="1"/>
</dbReference>
<dbReference type="InterPro" id="IPR035965">
    <property type="entry name" value="PAS-like_dom_sf"/>
</dbReference>
<evidence type="ECO:0000256" key="2">
    <source>
        <dbReference type="ARBA" id="ARBA00004236"/>
    </source>
</evidence>
<evidence type="ECO:0000259" key="12">
    <source>
        <dbReference type="PROSITE" id="PS50112"/>
    </source>
</evidence>
<dbReference type="EMBL" id="FOVH01000035">
    <property type="protein sequence ID" value="SFQ46006.1"/>
    <property type="molecule type" value="Genomic_DNA"/>
</dbReference>
<dbReference type="InterPro" id="IPR004358">
    <property type="entry name" value="Sig_transdc_His_kin-like_C"/>
</dbReference>
<dbReference type="CDD" id="cd00130">
    <property type="entry name" value="PAS"/>
    <property type="match status" value="1"/>
</dbReference>
<evidence type="ECO:0000256" key="5">
    <source>
        <dbReference type="ARBA" id="ARBA00022679"/>
    </source>
</evidence>
<gene>
    <name evidence="13" type="ORF">SAMN04489713_13534</name>
</gene>
<keyword evidence="14" id="KW-1185">Reference proteome</keyword>
<keyword evidence="8" id="KW-0067">ATP-binding</keyword>
<feature type="compositionally biased region" description="Low complexity" evidence="10">
    <location>
        <begin position="368"/>
        <end position="381"/>
    </location>
</feature>
<keyword evidence="4" id="KW-0597">Phosphoprotein</keyword>
<dbReference type="Gene3D" id="3.30.450.20">
    <property type="entry name" value="PAS domain"/>
    <property type="match status" value="1"/>
</dbReference>
<dbReference type="Pfam" id="PF00989">
    <property type="entry name" value="PAS"/>
    <property type="match status" value="1"/>
</dbReference>
<dbReference type="InterPro" id="IPR003661">
    <property type="entry name" value="HisK_dim/P_dom"/>
</dbReference>
<sequence>MSAALSRLGKRIATFWTGPWRADELERERSRLSTVIDHSDVAILAVDARGKVVTWNAAMAELTGLPGSSAMGRRVDDLFTLTDEDGDAVSIAERPRGSARLTSTAGRSRWVEFSSSAMPAGTAPKLLTAVFVDKSAKRQLEYTRHLVLASIHHELHGPLTMIRGHAQLLEPTVSNESSAESLEAIAEAVDMMQHVIADLVSLVDDDRTERPTTTAEPTEVKPLVRRTLLSLPSVGARTVISAEPDLAVMADPVHLRQCLLLLLNNAEKYAPEGTITITTRRDGTHGVIGIADEGPGIPPARRDLALKPYYRLPATRDLPGSGLGLHIAETLMTTMNGRIELADAPSGGLKVSLWLPLATAGKAEEPPAKAQRPAAKAAEPPAKAERPAAPAEKDTTGNASWRVTVDARRN</sequence>
<dbReference type="PROSITE" id="PS50109">
    <property type="entry name" value="HIS_KIN"/>
    <property type="match status" value="1"/>
</dbReference>
<dbReference type="EC" id="2.7.13.3" evidence="3"/>
<evidence type="ECO:0000256" key="3">
    <source>
        <dbReference type="ARBA" id="ARBA00012438"/>
    </source>
</evidence>
<dbReference type="InterPro" id="IPR036097">
    <property type="entry name" value="HisK_dim/P_sf"/>
</dbReference>
<dbReference type="GO" id="GO:0005886">
    <property type="term" value="C:plasma membrane"/>
    <property type="evidence" value="ECO:0007669"/>
    <property type="project" value="UniProtKB-SubCell"/>
</dbReference>
<dbReference type="GO" id="GO:0005524">
    <property type="term" value="F:ATP binding"/>
    <property type="evidence" value="ECO:0007669"/>
    <property type="project" value="UniProtKB-KW"/>
</dbReference>
<dbReference type="SMART" id="SM00387">
    <property type="entry name" value="HATPase_c"/>
    <property type="match status" value="1"/>
</dbReference>
<dbReference type="InterPro" id="IPR000014">
    <property type="entry name" value="PAS"/>
</dbReference>
<dbReference type="PANTHER" id="PTHR43065">
    <property type="entry name" value="SENSOR HISTIDINE KINASE"/>
    <property type="match status" value="1"/>
</dbReference>
<evidence type="ECO:0000256" key="9">
    <source>
        <dbReference type="ARBA" id="ARBA00023012"/>
    </source>
</evidence>
<feature type="domain" description="PAS" evidence="12">
    <location>
        <begin position="28"/>
        <end position="85"/>
    </location>
</feature>
<dbReference type="CDD" id="cd00082">
    <property type="entry name" value="HisKA"/>
    <property type="match status" value="1"/>
</dbReference>
<evidence type="ECO:0000256" key="7">
    <source>
        <dbReference type="ARBA" id="ARBA00022777"/>
    </source>
</evidence>
<evidence type="ECO:0000313" key="13">
    <source>
        <dbReference type="EMBL" id="SFQ46006.1"/>
    </source>
</evidence>
<dbReference type="Proteomes" id="UP000183413">
    <property type="component" value="Unassembled WGS sequence"/>
</dbReference>
<organism evidence="13 14">
    <name type="scientific">Actinomadura madurae</name>
    <dbReference type="NCBI Taxonomy" id="1993"/>
    <lineage>
        <taxon>Bacteria</taxon>
        <taxon>Bacillati</taxon>
        <taxon>Actinomycetota</taxon>
        <taxon>Actinomycetes</taxon>
        <taxon>Streptosporangiales</taxon>
        <taxon>Thermomonosporaceae</taxon>
        <taxon>Actinomadura</taxon>
    </lineage>
</organism>
<comment type="subcellular location">
    <subcellularLocation>
        <location evidence="2">Cell membrane</location>
    </subcellularLocation>
</comment>
<evidence type="ECO:0000256" key="10">
    <source>
        <dbReference type="SAM" id="MobiDB-lite"/>
    </source>
</evidence>
<dbReference type="RefSeq" id="WP_021597244.1">
    <property type="nucleotide sequence ID" value="NZ_FOVH01000035.1"/>
</dbReference>
<dbReference type="PRINTS" id="PR00344">
    <property type="entry name" value="BCTRLSENSOR"/>
</dbReference>
<dbReference type="OrthoDB" id="9786919at2"/>
<keyword evidence="5" id="KW-0808">Transferase</keyword>
<evidence type="ECO:0000256" key="8">
    <source>
        <dbReference type="ARBA" id="ARBA00022840"/>
    </source>
</evidence>
<accession>A0A1I5YP44</accession>
<dbReference type="SUPFAM" id="SSF55785">
    <property type="entry name" value="PYP-like sensor domain (PAS domain)"/>
    <property type="match status" value="1"/>
</dbReference>
<feature type="domain" description="Histidine kinase" evidence="11">
    <location>
        <begin position="150"/>
        <end position="359"/>
    </location>
</feature>
<keyword evidence="7" id="KW-0418">Kinase</keyword>
<dbReference type="STRING" id="1993.SAMN04489713_13534"/>
<dbReference type="Gene3D" id="1.10.287.130">
    <property type="match status" value="1"/>
</dbReference>
<name>A0A1I5YP44_9ACTN</name>
<dbReference type="SUPFAM" id="SSF47384">
    <property type="entry name" value="Homodimeric domain of signal transducing histidine kinase"/>
    <property type="match status" value="1"/>
</dbReference>
<dbReference type="NCBIfam" id="TIGR00229">
    <property type="entry name" value="sensory_box"/>
    <property type="match status" value="1"/>
</dbReference>
<evidence type="ECO:0000313" key="14">
    <source>
        <dbReference type="Proteomes" id="UP000183413"/>
    </source>
</evidence>
<comment type="catalytic activity">
    <reaction evidence="1">
        <text>ATP + protein L-histidine = ADP + protein N-phospho-L-histidine.</text>
        <dbReference type="EC" id="2.7.13.3"/>
    </reaction>
</comment>
<dbReference type="GO" id="GO:0006355">
    <property type="term" value="P:regulation of DNA-templated transcription"/>
    <property type="evidence" value="ECO:0007669"/>
    <property type="project" value="InterPro"/>
</dbReference>
<dbReference type="SUPFAM" id="SSF55874">
    <property type="entry name" value="ATPase domain of HSP90 chaperone/DNA topoisomerase II/histidine kinase"/>
    <property type="match status" value="1"/>
</dbReference>
<dbReference type="InParanoid" id="A0A1I5YP44"/>
<dbReference type="AlphaFoldDB" id="A0A1I5YP44"/>
<protein>
    <recommendedName>
        <fullName evidence="3">histidine kinase</fullName>
        <ecNumber evidence="3">2.7.13.3</ecNumber>
    </recommendedName>
</protein>
<dbReference type="InterPro" id="IPR036890">
    <property type="entry name" value="HATPase_C_sf"/>
</dbReference>
<evidence type="ECO:0000259" key="11">
    <source>
        <dbReference type="PROSITE" id="PS50109"/>
    </source>
</evidence>
<dbReference type="eggNOG" id="COG5002">
    <property type="taxonomic scope" value="Bacteria"/>
</dbReference>
<dbReference type="Pfam" id="PF02518">
    <property type="entry name" value="HATPase_c"/>
    <property type="match status" value="1"/>
</dbReference>
<dbReference type="SMART" id="SM00388">
    <property type="entry name" value="HisKA"/>
    <property type="match status" value="1"/>
</dbReference>